<feature type="compositionally biased region" description="Basic residues" evidence="1">
    <location>
        <begin position="70"/>
        <end position="83"/>
    </location>
</feature>
<dbReference type="RefSeq" id="XP_039246480.1">
    <property type="nucleotide sequence ID" value="XM_039390546.1"/>
</dbReference>
<proteinExistence type="predicted"/>
<keyword evidence="2" id="KW-1185">Reference proteome</keyword>
<feature type="region of interest" description="Disordered" evidence="1">
    <location>
        <begin position="113"/>
        <end position="204"/>
    </location>
</feature>
<evidence type="ECO:0000313" key="2">
    <source>
        <dbReference type="Proteomes" id="UP000504627"/>
    </source>
</evidence>
<evidence type="ECO:0000313" key="3">
    <source>
        <dbReference type="RefSeq" id="XP_039246480.1"/>
    </source>
</evidence>
<sequence>MPPLFRCLPVPLRQRPPLLQPRRRPASEAGKLFLADEEPGTLPASCLPPVPCLMARIQEKEKLERERKGKQGKKIKTSTKKAAPHQGWFHSAAASKPRRAHVYICLQRHPRSAPAACPAPEPGSPRSAAGPAGQGKRPGAWPPAPGAMRRDPSTALLGGLGTVPLLGPGPGGDPAPCPCPLARRREPGRSGARHRVAPGQVPGLAGHRQELPIWLCNAAQAIGAKP</sequence>
<accession>A0A7R5L0U2</accession>
<feature type="compositionally biased region" description="Low complexity" evidence="1">
    <location>
        <begin position="154"/>
        <end position="166"/>
    </location>
</feature>
<evidence type="ECO:0000256" key="1">
    <source>
        <dbReference type="SAM" id="MobiDB-lite"/>
    </source>
</evidence>
<dbReference type="InParanoid" id="A0A7R5L0U2"/>
<feature type="region of interest" description="Disordered" evidence="1">
    <location>
        <begin position="62"/>
        <end position="86"/>
    </location>
</feature>
<gene>
    <name evidence="3" type="primary">LOC120325124</name>
</gene>
<dbReference type="GeneID" id="120325124"/>
<organism evidence="2 3">
    <name type="scientific">Pipra filicauda</name>
    <name type="common">Wire-tailed manakin</name>
    <dbReference type="NCBI Taxonomy" id="649802"/>
    <lineage>
        <taxon>Eukaryota</taxon>
        <taxon>Metazoa</taxon>
        <taxon>Chordata</taxon>
        <taxon>Craniata</taxon>
        <taxon>Vertebrata</taxon>
        <taxon>Euteleostomi</taxon>
        <taxon>Archelosauria</taxon>
        <taxon>Archosauria</taxon>
        <taxon>Dinosauria</taxon>
        <taxon>Saurischia</taxon>
        <taxon>Theropoda</taxon>
        <taxon>Coelurosauria</taxon>
        <taxon>Aves</taxon>
        <taxon>Neognathae</taxon>
        <taxon>Neoaves</taxon>
        <taxon>Telluraves</taxon>
        <taxon>Australaves</taxon>
        <taxon>Passeriformes</taxon>
        <taxon>Pipridae</taxon>
        <taxon>Pipra</taxon>
    </lineage>
</organism>
<protein>
    <submittedName>
        <fullName evidence="3">Translation initiation factor IF-2-like</fullName>
    </submittedName>
</protein>
<name>A0A7R5L0U2_9PASS</name>
<dbReference type="AlphaFoldDB" id="A0A7R5L0U2"/>
<reference evidence="3" key="1">
    <citation type="submission" date="2025-08" db="UniProtKB">
        <authorList>
            <consortium name="RefSeq"/>
        </authorList>
    </citation>
    <scope>IDENTIFICATION</scope>
    <source>
        <tissue evidence="3">Muscle</tissue>
    </source>
</reference>
<dbReference type="Proteomes" id="UP000504627">
    <property type="component" value="Unplaced"/>
</dbReference>